<dbReference type="EMBL" id="MFFS01000006">
    <property type="protein sequence ID" value="OGF22968.1"/>
    <property type="molecule type" value="Genomic_DNA"/>
</dbReference>
<evidence type="ECO:0000256" key="6">
    <source>
        <dbReference type="ARBA" id="ARBA00035254"/>
    </source>
</evidence>
<keyword evidence="3 7" id="KW-0694">RNA-binding</keyword>
<evidence type="ECO:0000256" key="4">
    <source>
        <dbReference type="ARBA" id="ARBA00022980"/>
    </source>
</evidence>
<keyword evidence="4 7" id="KW-0689">Ribosomal protein</keyword>
<feature type="domain" description="Small ribosomal subunit protein uS4 N-terminal" evidence="9">
    <location>
        <begin position="1"/>
        <end position="96"/>
    </location>
</feature>
<dbReference type="GO" id="GO:0019843">
    <property type="term" value="F:rRNA binding"/>
    <property type="evidence" value="ECO:0007669"/>
    <property type="project" value="UniProtKB-UniRule"/>
</dbReference>
<keyword evidence="5 7" id="KW-0687">Ribonucleoprotein</keyword>
<organism evidence="10 11">
    <name type="scientific">Candidatus Falkowbacteria bacterium RBG_13_39_14</name>
    <dbReference type="NCBI Taxonomy" id="1797985"/>
    <lineage>
        <taxon>Bacteria</taxon>
        <taxon>Candidatus Falkowiibacteriota</taxon>
    </lineage>
</organism>
<dbReference type="NCBIfam" id="TIGR01017">
    <property type="entry name" value="rpsD_bact"/>
    <property type="match status" value="1"/>
</dbReference>
<evidence type="ECO:0000259" key="8">
    <source>
        <dbReference type="SMART" id="SM00363"/>
    </source>
</evidence>
<dbReference type="InterPro" id="IPR036986">
    <property type="entry name" value="S4_RNA-bd_sf"/>
</dbReference>
<dbReference type="PANTHER" id="PTHR11831:SF4">
    <property type="entry name" value="SMALL RIBOSOMAL SUBUNIT PROTEIN US4M"/>
    <property type="match status" value="1"/>
</dbReference>
<dbReference type="Pfam" id="PF01479">
    <property type="entry name" value="S4"/>
    <property type="match status" value="1"/>
</dbReference>
<comment type="function">
    <text evidence="7">One of the primary rRNA binding proteins, it binds directly to 16S rRNA where it nucleates assembly of the body of the 30S subunit.</text>
</comment>
<evidence type="ECO:0000256" key="5">
    <source>
        <dbReference type="ARBA" id="ARBA00023274"/>
    </source>
</evidence>
<dbReference type="SUPFAM" id="SSF55174">
    <property type="entry name" value="Alpha-L RNA-binding motif"/>
    <property type="match status" value="1"/>
</dbReference>
<proteinExistence type="inferred from homology"/>
<evidence type="ECO:0000256" key="2">
    <source>
        <dbReference type="ARBA" id="ARBA00022730"/>
    </source>
</evidence>
<comment type="function">
    <text evidence="7">With S5 and S12 plays an important role in translational accuracy.</text>
</comment>
<dbReference type="Gene3D" id="1.10.1050.10">
    <property type="entry name" value="Ribosomal Protein S4 Delta 41, Chain A, domain 1"/>
    <property type="match status" value="1"/>
</dbReference>
<dbReference type="InterPro" id="IPR001912">
    <property type="entry name" value="Ribosomal_uS4_N"/>
</dbReference>
<dbReference type="GO" id="GO:0015935">
    <property type="term" value="C:small ribosomal subunit"/>
    <property type="evidence" value="ECO:0007669"/>
    <property type="project" value="InterPro"/>
</dbReference>
<evidence type="ECO:0000256" key="1">
    <source>
        <dbReference type="ARBA" id="ARBA00007465"/>
    </source>
</evidence>
<comment type="subunit">
    <text evidence="7">Part of the 30S ribosomal subunit. Contacts protein S5. The interaction surface between S4 and S5 is involved in control of translational fidelity.</text>
</comment>
<accession>A0A1F5S8B5</accession>
<dbReference type="SMART" id="SM00363">
    <property type="entry name" value="S4"/>
    <property type="match status" value="1"/>
</dbReference>
<dbReference type="InterPro" id="IPR005709">
    <property type="entry name" value="Ribosomal_uS4_bac-type"/>
</dbReference>
<keyword evidence="2 7" id="KW-0699">rRNA-binding</keyword>
<dbReference type="AlphaFoldDB" id="A0A1F5S8B5"/>
<dbReference type="STRING" id="1797985.A2Y83_05095"/>
<dbReference type="InterPro" id="IPR002942">
    <property type="entry name" value="S4_RNA-bd"/>
</dbReference>
<reference evidence="10 11" key="1">
    <citation type="journal article" date="2016" name="Nat. Commun.">
        <title>Thousands of microbial genomes shed light on interconnected biogeochemical processes in an aquifer system.</title>
        <authorList>
            <person name="Anantharaman K."/>
            <person name="Brown C.T."/>
            <person name="Hug L.A."/>
            <person name="Sharon I."/>
            <person name="Castelle C.J."/>
            <person name="Probst A.J."/>
            <person name="Thomas B.C."/>
            <person name="Singh A."/>
            <person name="Wilkins M.J."/>
            <person name="Karaoz U."/>
            <person name="Brodie E.L."/>
            <person name="Williams K.H."/>
            <person name="Hubbard S.S."/>
            <person name="Banfield J.F."/>
        </authorList>
    </citation>
    <scope>NUCLEOTIDE SEQUENCE [LARGE SCALE GENOMIC DNA]</scope>
</reference>
<dbReference type="FunFam" id="3.10.290.10:FF:000001">
    <property type="entry name" value="30S ribosomal protein S4"/>
    <property type="match status" value="1"/>
</dbReference>
<dbReference type="PANTHER" id="PTHR11831">
    <property type="entry name" value="30S 40S RIBOSOMAL PROTEIN"/>
    <property type="match status" value="1"/>
</dbReference>
<protein>
    <recommendedName>
        <fullName evidence="6 7">Small ribosomal subunit protein uS4</fullName>
    </recommendedName>
</protein>
<comment type="caution">
    <text evidence="10">The sequence shown here is derived from an EMBL/GenBank/DDBJ whole genome shotgun (WGS) entry which is preliminary data.</text>
</comment>
<gene>
    <name evidence="7" type="primary">rpsD</name>
    <name evidence="10" type="ORF">A2Y83_05095</name>
</gene>
<dbReference type="CDD" id="cd00165">
    <property type="entry name" value="S4"/>
    <property type="match status" value="1"/>
</dbReference>
<dbReference type="NCBIfam" id="NF003717">
    <property type="entry name" value="PRK05327.1"/>
    <property type="match status" value="1"/>
</dbReference>
<evidence type="ECO:0000256" key="7">
    <source>
        <dbReference type="HAMAP-Rule" id="MF_01306"/>
    </source>
</evidence>
<dbReference type="GO" id="GO:0006412">
    <property type="term" value="P:translation"/>
    <property type="evidence" value="ECO:0007669"/>
    <property type="project" value="UniProtKB-UniRule"/>
</dbReference>
<dbReference type="InterPro" id="IPR022801">
    <property type="entry name" value="Ribosomal_uS4"/>
</dbReference>
<dbReference type="Proteomes" id="UP000178323">
    <property type="component" value="Unassembled WGS sequence"/>
</dbReference>
<evidence type="ECO:0000256" key="3">
    <source>
        <dbReference type="ARBA" id="ARBA00022884"/>
    </source>
</evidence>
<dbReference type="HAMAP" id="MF_01306_B">
    <property type="entry name" value="Ribosomal_uS4_B"/>
    <property type="match status" value="1"/>
</dbReference>
<dbReference type="GO" id="GO:0003735">
    <property type="term" value="F:structural constituent of ribosome"/>
    <property type="evidence" value="ECO:0007669"/>
    <property type="project" value="InterPro"/>
</dbReference>
<comment type="similarity">
    <text evidence="1 7">Belongs to the universal ribosomal protein uS4 family.</text>
</comment>
<evidence type="ECO:0000313" key="10">
    <source>
        <dbReference type="EMBL" id="OGF22968.1"/>
    </source>
</evidence>
<name>A0A1F5S8B5_9BACT</name>
<dbReference type="SMART" id="SM01390">
    <property type="entry name" value="Ribosomal_S4"/>
    <property type="match status" value="1"/>
</dbReference>
<dbReference type="GO" id="GO:0042274">
    <property type="term" value="P:ribosomal small subunit biogenesis"/>
    <property type="evidence" value="ECO:0007669"/>
    <property type="project" value="TreeGrafter"/>
</dbReference>
<dbReference type="PROSITE" id="PS50889">
    <property type="entry name" value="S4"/>
    <property type="match status" value="1"/>
</dbReference>
<feature type="domain" description="RNA-binding S4" evidence="8">
    <location>
        <begin position="97"/>
        <end position="160"/>
    </location>
</feature>
<dbReference type="Pfam" id="PF00163">
    <property type="entry name" value="Ribosomal_S4"/>
    <property type="match status" value="1"/>
</dbReference>
<evidence type="ECO:0000259" key="9">
    <source>
        <dbReference type="SMART" id="SM01390"/>
    </source>
</evidence>
<sequence>MITKAKCRQCRREGKKLFLKGERCNSGKCAIVKRNYVPGIHGNKGPKKLTEYGAQLREKQQAKRIYGITEAQLKNYYGKAIKKKEDTGAKLLEMLEMRFDNVIYRLGIAKSRKQARQMVKHNFFTLNEKKANIPSMEVKVNDRINIKKNKLSKKLVQNLDNNKDGSDLPSWITFDIKERNGKIVGKPAIKEVNPQFDVKAIVEFYSR</sequence>
<dbReference type="Gene3D" id="3.10.290.10">
    <property type="entry name" value="RNA-binding S4 domain"/>
    <property type="match status" value="1"/>
</dbReference>
<evidence type="ECO:0000313" key="11">
    <source>
        <dbReference type="Proteomes" id="UP000178323"/>
    </source>
</evidence>